<dbReference type="AlphaFoldDB" id="A0A838BHW7"/>
<keyword evidence="6" id="KW-0966">Cell projection</keyword>
<evidence type="ECO:0000313" key="6">
    <source>
        <dbReference type="EMBL" id="MBA1154709.1"/>
    </source>
</evidence>
<gene>
    <name evidence="6" type="ORF">H0S73_01035</name>
</gene>
<comment type="caution">
    <text evidence="6">The sequence shown here is derived from an EMBL/GenBank/DDBJ whole genome shotgun (WGS) entry which is preliminary data.</text>
</comment>
<comment type="similarity">
    <text evidence="1 3">Belongs to the bacterial flagellin family.</text>
</comment>
<evidence type="ECO:0000259" key="5">
    <source>
        <dbReference type="Pfam" id="PF00700"/>
    </source>
</evidence>
<dbReference type="InterPro" id="IPR001029">
    <property type="entry name" value="Flagellin_N"/>
</dbReference>
<dbReference type="SUPFAM" id="SSF64518">
    <property type="entry name" value="Phase 1 flagellin"/>
    <property type="match status" value="1"/>
</dbReference>
<keyword evidence="3" id="KW-0964">Secreted</keyword>
<evidence type="ECO:0000313" key="7">
    <source>
        <dbReference type="Proteomes" id="UP000572984"/>
    </source>
</evidence>
<evidence type="ECO:0000256" key="1">
    <source>
        <dbReference type="ARBA" id="ARBA00005709"/>
    </source>
</evidence>
<reference evidence="6 7" key="1">
    <citation type="submission" date="2020-07" db="EMBL/GenBank/DDBJ databases">
        <title>Draft genome and description of Microvirga mediterraneensis Marseille-Q2068 sp. nov.</title>
        <authorList>
            <person name="Boxberger M."/>
        </authorList>
    </citation>
    <scope>NUCLEOTIDE SEQUENCE [LARGE SCALE GENOMIC DNA]</scope>
    <source>
        <strain evidence="6 7">Marseille-Q2068</strain>
    </source>
</reference>
<dbReference type="PANTHER" id="PTHR42792:SF1">
    <property type="entry name" value="FLAGELLAR HOOK-ASSOCIATED PROTEIN 3"/>
    <property type="match status" value="1"/>
</dbReference>
<accession>A0A838BHW7</accession>
<dbReference type="Proteomes" id="UP000572984">
    <property type="component" value="Unassembled WGS sequence"/>
</dbReference>
<name>A0A838BHW7_9HYPH</name>
<dbReference type="InterPro" id="IPR001492">
    <property type="entry name" value="Flagellin"/>
</dbReference>
<evidence type="ECO:0000256" key="3">
    <source>
        <dbReference type="RuleBase" id="RU362073"/>
    </source>
</evidence>
<dbReference type="PANTHER" id="PTHR42792">
    <property type="entry name" value="FLAGELLIN"/>
    <property type="match status" value="1"/>
</dbReference>
<keyword evidence="7" id="KW-1185">Reference proteome</keyword>
<protein>
    <recommendedName>
        <fullName evidence="3">Flagellin</fullName>
    </recommendedName>
</protein>
<evidence type="ECO:0000259" key="4">
    <source>
        <dbReference type="Pfam" id="PF00669"/>
    </source>
</evidence>
<feature type="domain" description="Flagellin N-terminal" evidence="4">
    <location>
        <begin position="6"/>
        <end position="139"/>
    </location>
</feature>
<sequence length="352" mass="37313">MRTTFVSTISLWNSSKSTLDKLQSGLTKANTELTTGRHADVGLALGHKVGESLSLRQQRAEIDTLTDSNGLAIQRLKTTTAALDSIRENATKFRDALVGLPSNPPVETVKGQAAAYMSSLVGDLNVSIGGRYVFGGINTTTAPANGYANGVPSSLKDLVASAFAAPVASGGFGFPQSDPLASGISPADMEAFLDGPFRQIFEGPDWSAFSNASDQNIQSLISPTEKVETSTNANTTPIRQIAMAYTMIFDLGIETLSPATRDMVIMKAARVLSTAVSGVTDVQASIGTAQAKADSANVRMDLQKAIFEERIGKLEAVDPAEAKVRVDQLMTQIQTSYSLTAQLKQLSLINYL</sequence>
<comment type="subcellular location">
    <subcellularLocation>
        <location evidence="3">Secreted</location>
    </subcellularLocation>
    <subcellularLocation>
        <location evidence="3">Bacterial flagellum</location>
    </subcellularLocation>
</comment>
<organism evidence="6 7">
    <name type="scientific">Microvirga mediterraneensis</name>
    <dbReference type="NCBI Taxonomy" id="2754695"/>
    <lineage>
        <taxon>Bacteria</taxon>
        <taxon>Pseudomonadati</taxon>
        <taxon>Pseudomonadota</taxon>
        <taxon>Alphaproteobacteria</taxon>
        <taxon>Hyphomicrobiales</taxon>
        <taxon>Methylobacteriaceae</taxon>
        <taxon>Microvirga</taxon>
    </lineage>
</organism>
<dbReference type="Gene3D" id="1.20.1330.10">
    <property type="entry name" value="f41 fragment of flagellin, N-terminal domain"/>
    <property type="match status" value="1"/>
</dbReference>
<feature type="domain" description="Flagellin C-terminal" evidence="5">
    <location>
        <begin position="273"/>
        <end position="352"/>
    </location>
</feature>
<dbReference type="InterPro" id="IPR046358">
    <property type="entry name" value="Flagellin_C"/>
</dbReference>
<dbReference type="GO" id="GO:0005576">
    <property type="term" value="C:extracellular region"/>
    <property type="evidence" value="ECO:0007669"/>
    <property type="project" value="UniProtKB-SubCell"/>
</dbReference>
<keyword evidence="6" id="KW-0282">Flagellum</keyword>
<dbReference type="RefSeq" id="WP_181050407.1">
    <property type="nucleotide sequence ID" value="NZ_JACDXJ010000001.1"/>
</dbReference>
<proteinExistence type="inferred from homology"/>
<comment type="function">
    <text evidence="3">Flagellin is the subunit protein which polymerizes to form the filaments of bacterial flagella.</text>
</comment>
<dbReference type="NCBIfam" id="NF004669">
    <property type="entry name" value="PRK06008.1"/>
    <property type="match status" value="1"/>
</dbReference>
<keyword evidence="6" id="KW-0969">Cilium</keyword>
<dbReference type="Pfam" id="PF00700">
    <property type="entry name" value="Flagellin_C"/>
    <property type="match status" value="1"/>
</dbReference>
<dbReference type="EMBL" id="JACDXJ010000001">
    <property type="protein sequence ID" value="MBA1154709.1"/>
    <property type="molecule type" value="Genomic_DNA"/>
</dbReference>
<keyword evidence="2 3" id="KW-0975">Bacterial flagellum</keyword>
<evidence type="ECO:0000256" key="2">
    <source>
        <dbReference type="ARBA" id="ARBA00023143"/>
    </source>
</evidence>
<dbReference type="GO" id="GO:0009288">
    <property type="term" value="C:bacterial-type flagellum"/>
    <property type="evidence" value="ECO:0007669"/>
    <property type="project" value="UniProtKB-SubCell"/>
</dbReference>
<dbReference type="GO" id="GO:0005198">
    <property type="term" value="F:structural molecule activity"/>
    <property type="evidence" value="ECO:0007669"/>
    <property type="project" value="UniProtKB-UniRule"/>
</dbReference>
<dbReference type="Pfam" id="PF00669">
    <property type="entry name" value="Flagellin_N"/>
    <property type="match status" value="1"/>
</dbReference>